<evidence type="ECO:0000313" key="1">
    <source>
        <dbReference type="EMBL" id="CAI9573832.1"/>
    </source>
</evidence>
<comment type="caution">
    <text evidence="1">The sequence shown here is derived from an EMBL/GenBank/DDBJ whole genome shotgun (WGS) entry which is preliminary data.</text>
</comment>
<keyword evidence="2" id="KW-1185">Reference proteome</keyword>
<dbReference type="EMBL" id="CATNWA010014602">
    <property type="protein sequence ID" value="CAI9573832.1"/>
    <property type="molecule type" value="Genomic_DNA"/>
</dbReference>
<evidence type="ECO:0000313" key="2">
    <source>
        <dbReference type="Proteomes" id="UP001162483"/>
    </source>
</evidence>
<protein>
    <submittedName>
        <fullName evidence="1">Uncharacterized protein</fullName>
    </submittedName>
</protein>
<organism evidence="1 2">
    <name type="scientific">Staurois parvus</name>
    <dbReference type="NCBI Taxonomy" id="386267"/>
    <lineage>
        <taxon>Eukaryota</taxon>
        <taxon>Metazoa</taxon>
        <taxon>Chordata</taxon>
        <taxon>Craniata</taxon>
        <taxon>Vertebrata</taxon>
        <taxon>Euteleostomi</taxon>
        <taxon>Amphibia</taxon>
        <taxon>Batrachia</taxon>
        <taxon>Anura</taxon>
        <taxon>Neobatrachia</taxon>
        <taxon>Ranoidea</taxon>
        <taxon>Ranidae</taxon>
        <taxon>Staurois</taxon>
    </lineage>
</organism>
<reference evidence="1" key="1">
    <citation type="submission" date="2023-05" db="EMBL/GenBank/DDBJ databases">
        <authorList>
            <person name="Stuckert A."/>
        </authorList>
    </citation>
    <scope>NUCLEOTIDE SEQUENCE</scope>
</reference>
<sequence>MYINGQTGAVQGRVAIYKCPPCLCALPPRSVEHRSLYGTSV</sequence>
<dbReference type="Proteomes" id="UP001162483">
    <property type="component" value="Unassembled WGS sequence"/>
</dbReference>
<accession>A0ABN9DQZ5</accession>
<proteinExistence type="predicted"/>
<name>A0ABN9DQZ5_9NEOB</name>
<gene>
    <name evidence="1" type="ORF">SPARVUS_LOCUS7824247</name>
</gene>